<feature type="transmembrane region" description="Helical" evidence="2">
    <location>
        <begin position="46"/>
        <end position="68"/>
    </location>
</feature>
<dbReference type="Gene3D" id="1.20.1250.20">
    <property type="entry name" value="MFS general substrate transporter like domains"/>
    <property type="match status" value="1"/>
</dbReference>
<dbReference type="InterPro" id="IPR011701">
    <property type="entry name" value="MFS"/>
</dbReference>
<feature type="transmembrane region" description="Helical" evidence="2">
    <location>
        <begin position="244"/>
        <end position="265"/>
    </location>
</feature>
<gene>
    <name evidence="3" type="ORF">IW249_003642</name>
</gene>
<dbReference type="SUPFAM" id="SSF103473">
    <property type="entry name" value="MFS general substrate transporter"/>
    <property type="match status" value="1"/>
</dbReference>
<reference evidence="3 4" key="1">
    <citation type="submission" date="2020-11" db="EMBL/GenBank/DDBJ databases">
        <title>Sequencing the genomes of 1000 actinobacteria strains.</title>
        <authorList>
            <person name="Klenk H.-P."/>
        </authorList>
    </citation>
    <scope>NUCLEOTIDE SEQUENCE [LARGE SCALE GENOMIC DNA]</scope>
    <source>
        <strain evidence="3 4">DSM 101695</strain>
    </source>
</reference>
<feature type="region of interest" description="Disordered" evidence="1">
    <location>
        <begin position="382"/>
        <end position="475"/>
    </location>
</feature>
<feature type="transmembrane region" description="Helical" evidence="2">
    <location>
        <begin position="360"/>
        <end position="380"/>
    </location>
</feature>
<proteinExistence type="predicted"/>
<evidence type="ECO:0000256" key="2">
    <source>
        <dbReference type="SAM" id="Phobius"/>
    </source>
</evidence>
<sequence length="475" mass="48307">MTSYRQVLAVPGMAPLLGVSLLARTAITADVMALTLFVVLDLELSYAAAGGVAAALTAGVALGGPLLGRMIDSRGLRRVLLVTVTAQVVFWLGVPVLPYGFLLVASFVAGLLMVPAQAVGRQAIAAMTTAEQRRAAFALESVQGELSYIVGPAVVILGAATVSPDVVAWGVGAAILAGGVGIAVLNPPMRARDEADAAAAERPPRRQWLGARMIAALTMAFGTTTLLSGVDLAIVATLREAGQVSWAAVVVVVFGVSSVVGGLIYGALTRPLPTWLLLGLLGLVTIPAGLARDWPWLCVAVVGSGLLTAPTLGTVADAVSRLAPPGVRGEVIGLQSSAQSAGFALGSPLVGVAIDLSVPAGGFATAGLAGLAAAGTGYLLSRRSPTRTAGTSRATSDLSSQNSSASRPARTGGFSDGRRAGPARSWGTGDGRLRRDGAATTRVHDEQRERGQRQQPAGECQRACPRCGQESATEQ</sequence>
<dbReference type="InterPro" id="IPR036259">
    <property type="entry name" value="MFS_trans_sf"/>
</dbReference>
<keyword evidence="2" id="KW-0812">Transmembrane</keyword>
<keyword evidence="4" id="KW-1185">Reference proteome</keyword>
<evidence type="ECO:0000313" key="3">
    <source>
        <dbReference type="EMBL" id="MBG6103228.1"/>
    </source>
</evidence>
<feature type="compositionally biased region" description="Basic and acidic residues" evidence="1">
    <location>
        <begin position="431"/>
        <end position="452"/>
    </location>
</feature>
<feature type="compositionally biased region" description="Polar residues" evidence="1">
    <location>
        <begin position="386"/>
        <end position="406"/>
    </location>
</feature>
<protein>
    <submittedName>
        <fullName evidence="3">MFS family permease</fullName>
    </submittedName>
</protein>
<feature type="transmembrane region" description="Helical" evidence="2">
    <location>
        <begin position="272"/>
        <end position="288"/>
    </location>
</feature>
<feature type="transmembrane region" description="Helical" evidence="2">
    <location>
        <begin position="99"/>
        <end position="116"/>
    </location>
</feature>
<evidence type="ECO:0000256" key="1">
    <source>
        <dbReference type="SAM" id="MobiDB-lite"/>
    </source>
</evidence>
<keyword evidence="2" id="KW-0472">Membrane</keyword>
<feature type="transmembrane region" description="Helical" evidence="2">
    <location>
        <begin position="166"/>
        <end position="185"/>
    </location>
</feature>
<evidence type="ECO:0000313" key="4">
    <source>
        <dbReference type="Proteomes" id="UP000631791"/>
    </source>
</evidence>
<organism evidence="3 4">
    <name type="scientific">Micromonospora vinacea</name>
    <dbReference type="NCBI Taxonomy" id="709878"/>
    <lineage>
        <taxon>Bacteria</taxon>
        <taxon>Bacillati</taxon>
        <taxon>Actinomycetota</taxon>
        <taxon>Actinomycetes</taxon>
        <taxon>Micromonosporales</taxon>
        <taxon>Micromonosporaceae</taxon>
        <taxon>Micromonospora</taxon>
    </lineage>
</organism>
<dbReference type="Pfam" id="PF07690">
    <property type="entry name" value="MFS_1"/>
    <property type="match status" value="1"/>
</dbReference>
<keyword evidence="2" id="KW-1133">Transmembrane helix</keyword>
<dbReference type="PANTHER" id="PTHR23542">
    <property type="match status" value="1"/>
</dbReference>
<accession>A0ABS0K3J4</accession>
<comment type="caution">
    <text evidence="3">The sequence shown here is derived from an EMBL/GenBank/DDBJ whole genome shotgun (WGS) entry which is preliminary data.</text>
</comment>
<name>A0ABS0K3J4_9ACTN</name>
<dbReference type="EMBL" id="JADOTY010000001">
    <property type="protein sequence ID" value="MBG6103228.1"/>
    <property type="molecule type" value="Genomic_DNA"/>
</dbReference>
<feature type="transmembrane region" description="Helical" evidence="2">
    <location>
        <begin position="214"/>
        <end position="238"/>
    </location>
</feature>
<dbReference type="PANTHER" id="PTHR23542:SF1">
    <property type="entry name" value="MAJOR FACILITATOR SUPERFAMILY (MFS) PROFILE DOMAIN-CONTAINING PROTEIN"/>
    <property type="match status" value="1"/>
</dbReference>
<dbReference type="Proteomes" id="UP000631791">
    <property type="component" value="Unassembled WGS sequence"/>
</dbReference>